<name>A0A481YRC9_9VIRU</name>
<proteinExistence type="predicted"/>
<accession>A0A481YRC9</accession>
<sequence length="289" mass="35477">MDKPPNIISLDYFDKINKNYNKNVGNNFDLPGLPDKKKFQAFRSKPKREYYDVDITELIPEEYSNMNTYDIYTHLVDRLEKGERFDKNTIKLFLHMGKSNIFLSNYNIYIHYNKLHKYCNNIWYCPNLRFVNHLDYDKNKVYLERYKGFKKTWYIEDKYDNINIHIQYILFNLHLITYLRLKPRRIDRIVKFDNYICIPYYINGFVINLKTNYLIKFDSKYDRNTRRLEKLKSNEYTNIEDIFNSFKKTEFNNKYVIGNKTIKEFVEKLLESEFIYEIECDKIYRLNVV</sequence>
<reference evidence="1" key="1">
    <citation type="journal article" date="2019" name="MBio">
        <title>Virus Genomes from Deep Sea Sediments Expand the Ocean Megavirome and Support Independent Origins of Viral Gigantism.</title>
        <authorList>
            <person name="Backstrom D."/>
            <person name="Yutin N."/>
            <person name="Jorgensen S.L."/>
            <person name="Dharamshi J."/>
            <person name="Homa F."/>
            <person name="Zaremba-Niedwiedzka K."/>
            <person name="Spang A."/>
            <person name="Wolf Y.I."/>
            <person name="Koonin E.V."/>
            <person name="Ettema T.J."/>
        </authorList>
    </citation>
    <scope>NUCLEOTIDE SEQUENCE</scope>
</reference>
<protein>
    <submittedName>
        <fullName evidence="1">Uncharacterized protein</fullName>
    </submittedName>
</protein>
<organism evidence="1">
    <name type="scientific">Pithovirus LCDPAC02</name>
    <dbReference type="NCBI Taxonomy" id="2506601"/>
    <lineage>
        <taxon>Viruses</taxon>
        <taxon>Pithoviruses</taxon>
    </lineage>
</organism>
<evidence type="ECO:0000313" key="1">
    <source>
        <dbReference type="EMBL" id="QBK85024.1"/>
    </source>
</evidence>
<gene>
    <name evidence="1" type="ORF">LCDPAC02_02230</name>
</gene>
<dbReference type="EMBL" id="MK500301">
    <property type="protein sequence ID" value="QBK85024.1"/>
    <property type="molecule type" value="Genomic_DNA"/>
</dbReference>